<reference evidence="1" key="1">
    <citation type="submission" date="2020-11" db="EMBL/GenBank/DDBJ databases">
        <authorList>
            <person name="Tran Van P."/>
        </authorList>
    </citation>
    <scope>NUCLEOTIDE SEQUENCE</scope>
</reference>
<protein>
    <submittedName>
        <fullName evidence="1">Uncharacterized protein</fullName>
    </submittedName>
</protein>
<organism evidence="1">
    <name type="scientific">Oppiella nova</name>
    <dbReference type="NCBI Taxonomy" id="334625"/>
    <lineage>
        <taxon>Eukaryota</taxon>
        <taxon>Metazoa</taxon>
        <taxon>Ecdysozoa</taxon>
        <taxon>Arthropoda</taxon>
        <taxon>Chelicerata</taxon>
        <taxon>Arachnida</taxon>
        <taxon>Acari</taxon>
        <taxon>Acariformes</taxon>
        <taxon>Sarcoptiformes</taxon>
        <taxon>Oribatida</taxon>
        <taxon>Brachypylina</taxon>
        <taxon>Oppioidea</taxon>
        <taxon>Oppiidae</taxon>
        <taxon>Oppiella</taxon>
    </lineage>
</organism>
<dbReference type="OrthoDB" id="10442943at2759"/>
<dbReference type="EMBL" id="OC944205">
    <property type="protein sequence ID" value="CAD7662791.1"/>
    <property type="molecule type" value="Genomic_DNA"/>
</dbReference>
<dbReference type="EMBL" id="CAJPVJ010029380">
    <property type="protein sequence ID" value="CAG2179928.1"/>
    <property type="molecule type" value="Genomic_DNA"/>
</dbReference>
<sequence>MTISVPRVVVNKTRQLLDNYDNDSHIIKSMPSLDEFRCRTEANKCVIDMQLSDRKNPMSVVLDKQQLKDMTEGMAAIRQQLFDATHKSD</sequence>
<name>A0A7R9QZ94_9ACAR</name>
<evidence type="ECO:0000313" key="2">
    <source>
        <dbReference type="Proteomes" id="UP000728032"/>
    </source>
</evidence>
<gene>
    <name evidence="1" type="ORF">ONB1V03_LOCUS19351</name>
</gene>
<accession>A0A7R9QZ94</accession>
<evidence type="ECO:0000313" key="1">
    <source>
        <dbReference type="EMBL" id="CAD7662791.1"/>
    </source>
</evidence>
<dbReference type="Proteomes" id="UP000728032">
    <property type="component" value="Unassembled WGS sequence"/>
</dbReference>
<proteinExistence type="predicted"/>
<dbReference type="AlphaFoldDB" id="A0A7R9QZ94"/>
<keyword evidence="2" id="KW-1185">Reference proteome</keyword>